<dbReference type="RefSeq" id="WP_265558569.1">
    <property type="nucleotide sequence ID" value="NZ_CP092471.1"/>
</dbReference>
<evidence type="ECO:0000256" key="1">
    <source>
        <dbReference type="SAM" id="Phobius"/>
    </source>
</evidence>
<dbReference type="PANTHER" id="PTHR34219">
    <property type="entry name" value="IRON-REGULATED INNER MEMBRANE PROTEIN-RELATED"/>
    <property type="match status" value="1"/>
</dbReference>
<gene>
    <name evidence="2" type="ORF">L1F33_14035</name>
</gene>
<keyword evidence="1" id="KW-0812">Transmembrane</keyword>
<keyword evidence="1" id="KW-1133">Transmembrane helix</keyword>
<protein>
    <submittedName>
        <fullName evidence="2">PepSY domain-containing protein</fullName>
    </submittedName>
</protein>
<feature type="transmembrane region" description="Helical" evidence="1">
    <location>
        <begin position="155"/>
        <end position="175"/>
    </location>
</feature>
<organism evidence="2 3">
    <name type="scientific">Qipengyuania spongiae</name>
    <dbReference type="NCBI Taxonomy" id="2909673"/>
    <lineage>
        <taxon>Bacteria</taxon>
        <taxon>Pseudomonadati</taxon>
        <taxon>Pseudomonadota</taxon>
        <taxon>Alphaproteobacteria</taxon>
        <taxon>Sphingomonadales</taxon>
        <taxon>Erythrobacteraceae</taxon>
        <taxon>Qipengyuania</taxon>
    </lineage>
</organism>
<dbReference type="InterPro" id="IPR005625">
    <property type="entry name" value="PepSY-ass_TM"/>
</dbReference>
<dbReference type="PANTHER" id="PTHR34219:SF1">
    <property type="entry name" value="PEPSY DOMAIN-CONTAINING PROTEIN"/>
    <property type="match status" value="1"/>
</dbReference>
<evidence type="ECO:0000313" key="2">
    <source>
        <dbReference type="EMBL" id="UVI39326.1"/>
    </source>
</evidence>
<dbReference type="Proteomes" id="UP001065265">
    <property type="component" value="Chromosome"/>
</dbReference>
<reference evidence="2" key="1">
    <citation type="submission" date="2022-02" db="EMBL/GenBank/DDBJ databases">
        <title>Qipengyuania spongiae sp. nov., isolated from marine sponge.</title>
        <authorList>
            <person name="Li Z."/>
            <person name="Zhang M."/>
        </authorList>
    </citation>
    <scope>NUCLEOTIDE SEQUENCE</scope>
    <source>
        <strain evidence="2">PHS-Z21</strain>
    </source>
</reference>
<feature type="transmembrane region" description="Helical" evidence="1">
    <location>
        <begin position="205"/>
        <end position="224"/>
    </location>
</feature>
<feature type="transmembrane region" description="Helical" evidence="1">
    <location>
        <begin position="26"/>
        <end position="50"/>
    </location>
</feature>
<dbReference type="EMBL" id="CP092471">
    <property type="protein sequence ID" value="UVI39326.1"/>
    <property type="molecule type" value="Genomic_DNA"/>
</dbReference>
<feature type="transmembrane region" description="Helical" evidence="1">
    <location>
        <begin position="377"/>
        <end position="398"/>
    </location>
</feature>
<keyword evidence="3" id="KW-1185">Reference proteome</keyword>
<accession>A0ABY5SZN6</accession>
<dbReference type="Pfam" id="PF03929">
    <property type="entry name" value="PepSY_TM"/>
    <property type="match status" value="1"/>
</dbReference>
<keyword evidence="1" id="KW-0472">Membrane</keyword>
<proteinExistence type="predicted"/>
<name>A0ABY5SZN6_9SPHN</name>
<sequence>MTSTAAIAPPGSSPRQERWYRTVWRWHFYAGLFTLPFILWLSATGALYLFKPQIESLIDRPYDNLDIAGAPAAPSDLVERAQVAMPGSVLHRFILREGANDAQRVVVGLGTEETRVYLHPASGEVLKTVGEQDRLMRVISRLHGELMIGRWGSTFVELAASWAIVMLLTGLFLWWPRDAKGMGGVLYPRIGRTGRNFWKDVHSVTGIWVSLFAMVLILSGLPWAKHWGDYLGTLREATGQIDGPVDWSRGSDAEARERAALDRRSRAALGEHAAHMGMAVPVVASVREDQLDRVVARAYGLDLPGPVEISPPAPGSSLWIVQSNTANRPLRTTVEIDGADGTVAGRVHFAQRHWIDRIVGYGIAWHEGALFGLANQLFGLLTLLALVALSGSGAVMWWRRRPDRRLGAPAPKGIIRHSWLLIGLTIALAFVVPLFGISLAIVVLVERLFLRSNAAIADAFGLRKRSRIRAGATSRP</sequence>
<evidence type="ECO:0000313" key="3">
    <source>
        <dbReference type="Proteomes" id="UP001065265"/>
    </source>
</evidence>
<feature type="transmembrane region" description="Helical" evidence="1">
    <location>
        <begin position="418"/>
        <end position="445"/>
    </location>
</feature>